<gene>
    <name evidence="5" type="ORF">JOM49_004245</name>
</gene>
<dbReference type="Pfam" id="PF00196">
    <property type="entry name" value="GerE"/>
    <property type="match status" value="1"/>
</dbReference>
<dbReference type="EMBL" id="JAGGMS010000001">
    <property type="protein sequence ID" value="MBP2182719.1"/>
    <property type="molecule type" value="Genomic_DNA"/>
</dbReference>
<evidence type="ECO:0000259" key="4">
    <source>
        <dbReference type="PROSITE" id="PS50043"/>
    </source>
</evidence>
<dbReference type="PANTHER" id="PTHR44688:SF16">
    <property type="entry name" value="DNA-BINDING TRANSCRIPTIONAL ACTIVATOR DEVR_DOSR"/>
    <property type="match status" value="1"/>
</dbReference>
<reference evidence="5 6" key="1">
    <citation type="submission" date="2021-03" db="EMBL/GenBank/DDBJ databases">
        <title>Sequencing the genomes of 1000 actinobacteria strains.</title>
        <authorList>
            <person name="Klenk H.-P."/>
        </authorList>
    </citation>
    <scope>NUCLEOTIDE SEQUENCE [LARGE SCALE GENOMIC DNA]</scope>
    <source>
        <strain evidence="5 6">DSM 45510</strain>
    </source>
</reference>
<evidence type="ECO:0000313" key="5">
    <source>
        <dbReference type="EMBL" id="MBP2182719.1"/>
    </source>
</evidence>
<comment type="caution">
    <text evidence="5">The sequence shown here is derived from an EMBL/GenBank/DDBJ whole genome shotgun (WGS) entry which is preliminary data.</text>
</comment>
<sequence length="343" mass="36724">MSRSRGLRELDAAVVCGATWDELGAMVSRALHRAVPHDALRLTGIGPGCGLSSFSFWHGYEADLGQALLHSCHIGEDPYRWEDLLPRAVPAALVGAGPAGDRRHRATRRLFADHGVGSELRLVLRDTRHVWGTLGLLRTQGGTQFGTHDIATAARLTPALVAFLRQYVTAGTLSPLEPNPPPGVLVVGADHQIRQATPQAIEWRRCLSSRQSAPAWTGKTFFAGLSAAAARSPAAPTLVVGPSASYGRWVACQAELLGEGPGADVAVVIQAATANQLLPSLCFWYGITPRERQVVEHLCDAAAPKQIARLLELSVHTVNDHLRSVFRKTGLHGSQELVAALRG</sequence>
<dbReference type="RefSeq" id="WP_308158818.1">
    <property type="nucleotide sequence ID" value="NZ_JAGGMS010000001.1"/>
</dbReference>
<dbReference type="CDD" id="cd06170">
    <property type="entry name" value="LuxR_C_like"/>
    <property type="match status" value="1"/>
</dbReference>
<dbReference type="Gene3D" id="1.10.10.10">
    <property type="entry name" value="Winged helix-like DNA-binding domain superfamily/Winged helix DNA-binding domain"/>
    <property type="match status" value="1"/>
</dbReference>
<dbReference type="SUPFAM" id="SSF46894">
    <property type="entry name" value="C-terminal effector domain of the bipartite response regulators"/>
    <property type="match status" value="1"/>
</dbReference>
<accession>A0ABS4PTH0</accession>
<dbReference type="InterPro" id="IPR036388">
    <property type="entry name" value="WH-like_DNA-bd_sf"/>
</dbReference>
<evidence type="ECO:0000256" key="3">
    <source>
        <dbReference type="ARBA" id="ARBA00023163"/>
    </source>
</evidence>
<dbReference type="SMART" id="SM00421">
    <property type="entry name" value="HTH_LUXR"/>
    <property type="match status" value="1"/>
</dbReference>
<dbReference type="Proteomes" id="UP000741013">
    <property type="component" value="Unassembled WGS sequence"/>
</dbReference>
<dbReference type="GO" id="GO:0003677">
    <property type="term" value="F:DNA binding"/>
    <property type="evidence" value="ECO:0007669"/>
    <property type="project" value="UniProtKB-KW"/>
</dbReference>
<protein>
    <submittedName>
        <fullName evidence="5">DNA-binding CsgD family transcriptional regulator</fullName>
    </submittedName>
</protein>
<keyword evidence="6" id="KW-1185">Reference proteome</keyword>
<keyword evidence="3" id="KW-0804">Transcription</keyword>
<organism evidence="5 6">
    <name type="scientific">Amycolatopsis magusensis</name>
    <dbReference type="NCBI Taxonomy" id="882444"/>
    <lineage>
        <taxon>Bacteria</taxon>
        <taxon>Bacillati</taxon>
        <taxon>Actinomycetota</taxon>
        <taxon>Actinomycetes</taxon>
        <taxon>Pseudonocardiales</taxon>
        <taxon>Pseudonocardiaceae</taxon>
        <taxon>Amycolatopsis</taxon>
    </lineage>
</organism>
<evidence type="ECO:0000256" key="1">
    <source>
        <dbReference type="ARBA" id="ARBA00023015"/>
    </source>
</evidence>
<keyword evidence="2 5" id="KW-0238">DNA-binding</keyword>
<evidence type="ECO:0000313" key="6">
    <source>
        <dbReference type="Proteomes" id="UP000741013"/>
    </source>
</evidence>
<name>A0ABS4PTH0_9PSEU</name>
<feature type="domain" description="HTH luxR-type" evidence="4">
    <location>
        <begin position="274"/>
        <end position="343"/>
    </location>
</feature>
<dbReference type="PANTHER" id="PTHR44688">
    <property type="entry name" value="DNA-BINDING TRANSCRIPTIONAL ACTIVATOR DEVR_DOSR"/>
    <property type="match status" value="1"/>
</dbReference>
<dbReference type="PROSITE" id="PS50043">
    <property type="entry name" value="HTH_LUXR_2"/>
    <property type="match status" value="1"/>
</dbReference>
<dbReference type="InterPro" id="IPR000792">
    <property type="entry name" value="Tscrpt_reg_LuxR_C"/>
</dbReference>
<dbReference type="PRINTS" id="PR00038">
    <property type="entry name" value="HTHLUXR"/>
</dbReference>
<dbReference type="InterPro" id="IPR016032">
    <property type="entry name" value="Sig_transdc_resp-reg_C-effctor"/>
</dbReference>
<evidence type="ECO:0000256" key="2">
    <source>
        <dbReference type="ARBA" id="ARBA00023125"/>
    </source>
</evidence>
<proteinExistence type="predicted"/>
<keyword evidence="1" id="KW-0805">Transcription regulation</keyword>